<dbReference type="RefSeq" id="WP_055100888.1">
    <property type="nucleotide sequence ID" value="NZ_CP102389.1"/>
</dbReference>
<evidence type="ECO:0000256" key="2">
    <source>
        <dbReference type="SAM" id="Phobius"/>
    </source>
</evidence>
<dbReference type="InterPro" id="IPR022213">
    <property type="entry name" value="DUF3742"/>
</dbReference>
<keyword evidence="4" id="KW-1185">Reference proteome</keyword>
<reference evidence="3" key="1">
    <citation type="submission" date="2022-01" db="EMBL/GenBank/DDBJ databases">
        <authorList>
            <person name="Karlyshev A.V."/>
            <person name="Jaspars M."/>
        </authorList>
    </citation>
    <scope>NUCLEOTIDE SEQUENCE</scope>
    <source>
        <strain evidence="3">AGSA3-2</strain>
    </source>
</reference>
<evidence type="ECO:0000256" key="1">
    <source>
        <dbReference type="SAM" id="MobiDB-lite"/>
    </source>
</evidence>
<sequence length="119" mass="13561">MKATPTITKTERAGRWLGLAWRSLTRQESRAIQWLAKKGLPEELGKVLFWSVKLVVLGVLLYMAFWLALLMAFLLVAAWLVQQTDMGEEKQPELRDGHSGAGLYDKDDWRIDMGDPNDT</sequence>
<name>A0A9Q3W752_9GAMM</name>
<dbReference type="Proteomes" id="UP001107961">
    <property type="component" value="Unassembled WGS sequence"/>
</dbReference>
<dbReference type="EMBL" id="JAJVKT010000020">
    <property type="protein sequence ID" value="MCE7510130.1"/>
    <property type="molecule type" value="Genomic_DNA"/>
</dbReference>
<dbReference type="AlphaFoldDB" id="A0A9Q3W752"/>
<keyword evidence="2" id="KW-0472">Membrane</keyword>
<feature type="region of interest" description="Disordered" evidence="1">
    <location>
        <begin position="88"/>
        <end position="119"/>
    </location>
</feature>
<gene>
    <name evidence="3" type="ORF">LZG35_15945</name>
</gene>
<organism evidence="3 4">
    <name type="scientific">Alloalcanivorax xenomutans</name>
    <dbReference type="NCBI Taxonomy" id="1094342"/>
    <lineage>
        <taxon>Bacteria</taxon>
        <taxon>Pseudomonadati</taxon>
        <taxon>Pseudomonadota</taxon>
        <taxon>Gammaproteobacteria</taxon>
        <taxon>Oceanospirillales</taxon>
        <taxon>Alcanivoracaceae</taxon>
        <taxon>Alloalcanivorax</taxon>
    </lineage>
</organism>
<feature type="transmembrane region" description="Helical" evidence="2">
    <location>
        <begin position="54"/>
        <end position="81"/>
    </location>
</feature>
<accession>A0A9Q3W752</accession>
<evidence type="ECO:0000313" key="3">
    <source>
        <dbReference type="EMBL" id="MCE7510130.1"/>
    </source>
</evidence>
<feature type="compositionally biased region" description="Basic and acidic residues" evidence="1">
    <location>
        <begin position="88"/>
        <end position="113"/>
    </location>
</feature>
<comment type="caution">
    <text evidence="3">The sequence shown here is derived from an EMBL/GenBank/DDBJ whole genome shotgun (WGS) entry which is preliminary data.</text>
</comment>
<proteinExistence type="predicted"/>
<keyword evidence="2" id="KW-0812">Transmembrane</keyword>
<keyword evidence="2" id="KW-1133">Transmembrane helix</keyword>
<protein>
    <submittedName>
        <fullName evidence="3">DUF3742 family protein</fullName>
    </submittedName>
</protein>
<dbReference type="Pfam" id="PF12553">
    <property type="entry name" value="DUF3742"/>
    <property type="match status" value="1"/>
</dbReference>
<evidence type="ECO:0000313" key="4">
    <source>
        <dbReference type="Proteomes" id="UP001107961"/>
    </source>
</evidence>